<dbReference type="InterPro" id="IPR012001">
    <property type="entry name" value="Thiamin_PyroP_enz_TPP-bd_dom"/>
</dbReference>
<dbReference type="InterPro" id="IPR000399">
    <property type="entry name" value="TPP-bd_CS"/>
</dbReference>
<dbReference type="InterPro" id="IPR012000">
    <property type="entry name" value="Thiamin_PyroP_enz_cen_dom"/>
</dbReference>
<dbReference type="InterPro" id="IPR029035">
    <property type="entry name" value="DHS-like_NAD/FAD-binding_dom"/>
</dbReference>
<keyword evidence="8" id="KW-1185">Reference proteome</keyword>
<evidence type="ECO:0000256" key="3">
    <source>
        <dbReference type="RuleBase" id="RU362132"/>
    </source>
</evidence>
<dbReference type="PANTHER" id="PTHR18968:SF120">
    <property type="entry name" value="ACETOLACTATE SYNTHASE LARGE SUBUNIT"/>
    <property type="match status" value="1"/>
</dbReference>
<reference evidence="8" key="1">
    <citation type="journal article" date="2019" name="Int. J. Syst. Evol. Microbiol.">
        <title>The Global Catalogue of Microorganisms (GCM) 10K type strain sequencing project: providing services to taxonomists for standard genome sequencing and annotation.</title>
        <authorList>
            <consortium name="The Broad Institute Genomics Platform"/>
            <consortium name="The Broad Institute Genome Sequencing Center for Infectious Disease"/>
            <person name="Wu L."/>
            <person name="Ma J."/>
        </authorList>
    </citation>
    <scope>NUCLEOTIDE SEQUENCE [LARGE SCALE GENOMIC DNA]</scope>
    <source>
        <strain evidence="8">JCM 14919</strain>
    </source>
</reference>
<dbReference type="InterPro" id="IPR029061">
    <property type="entry name" value="THDP-binding"/>
</dbReference>
<dbReference type="CDD" id="cd07035">
    <property type="entry name" value="TPP_PYR_POX_like"/>
    <property type="match status" value="1"/>
</dbReference>
<dbReference type="InterPro" id="IPR011766">
    <property type="entry name" value="TPP_enzyme_TPP-bd"/>
</dbReference>
<accession>A0ABP5N047</accession>
<feature type="domain" description="Thiamine pyrophosphate enzyme N-terminal TPP-binding" evidence="6">
    <location>
        <begin position="7"/>
        <end position="120"/>
    </location>
</feature>
<dbReference type="EMBL" id="BAAAOP010000012">
    <property type="protein sequence ID" value="GAA2190115.1"/>
    <property type="molecule type" value="Genomic_DNA"/>
</dbReference>
<evidence type="ECO:0000259" key="6">
    <source>
        <dbReference type="Pfam" id="PF02776"/>
    </source>
</evidence>
<feature type="domain" description="Thiamine pyrophosphate enzyme TPP-binding" evidence="5">
    <location>
        <begin position="384"/>
        <end position="528"/>
    </location>
</feature>
<evidence type="ECO:0000259" key="5">
    <source>
        <dbReference type="Pfam" id="PF02775"/>
    </source>
</evidence>
<protein>
    <submittedName>
        <fullName evidence="7">Thiamine pyrophosphate-binding protein</fullName>
    </submittedName>
</protein>
<dbReference type="Gene3D" id="3.40.50.970">
    <property type="match status" value="2"/>
</dbReference>
<dbReference type="InterPro" id="IPR045229">
    <property type="entry name" value="TPP_enz"/>
</dbReference>
<dbReference type="PROSITE" id="PS00187">
    <property type="entry name" value="TPP_ENZYMES"/>
    <property type="match status" value="1"/>
</dbReference>
<dbReference type="Pfam" id="PF02775">
    <property type="entry name" value="TPP_enzyme_C"/>
    <property type="match status" value="1"/>
</dbReference>
<gene>
    <name evidence="7" type="ORF">GCM10009786_26120</name>
</gene>
<proteinExistence type="inferred from homology"/>
<comment type="similarity">
    <text evidence="1 3">Belongs to the TPP enzyme family.</text>
</comment>
<dbReference type="Proteomes" id="UP001501084">
    <property type="component" value="Unassembled WGS sequence"/>
</dbReference>
<comment type="caution">
    <text evidence="7">The sequence shown here is derived from an EMBL/GenBank/DDBJ whole genome shotgun (WGS) entry which is preliminary data.</text>
</comment>
<dbReference type="SUPFAM" id="SSF52467">
    <property type="entry name" value="DHS-like NAD/FAD-binding domain"/>
    <property type="match status" value="1"/>
</dbReference>
<dbReference type="Gene3D" id="3.40.50.1220">
    <property type="entry name" value="TPP-binding domain"/>
    <property type="match status" value="1"/>
</dbReference>
<organism evidence="7 8">
    <name type="scientific">Leucobacter alluvii</name>
    <dbReference type="NCBI Taxonomy" id="340321"/>
    <lineage>
        <taxon>Bacteria</taxon>
        <taxon>Bacillati</taxon>
        <taxon>Actinomycetota</taxon>
        <taxon>Actinomycetes</taxon>
        <taxon>Micrococcales</taxon>
        <taxon>Microbacteriaceae</taxon>
        <taxon>Leucobacter</taxon>
    </lineage>
</organism>
<dbReference type="SUPFAM" id="SSF52518">
    <property type="entry name" value="Thiamin diphosphate-binding fold (THDP-binding)"/>
    <property type="match status" value="2"/>
</dbReference>
<evidence type="ECO:0000313" key="8">
    <source>
        <dbReference type="Proteomes" id="UP001501084"/>
    </source>
</evidence>
<feature type="domain" description="Thiamine pyrophosphate enzyme central" evidence="4">
    <location>
        <begin position="192"/>
        <end position="326"/>
    </location>
</feature>
<keyword evidence="2 3" id="KW-0786">Thiamine pyrophosphate</keyword>
<evidence type="ECO:0000259" key="4">
    <source>
        <dbReference type="Pfam" id="PF00205"/>
    </source>
</evidence>
<evidence type="ECO:0000313" key="7">
    <source>
        <dbReference type="EMBL" id="GAA2190115.1"/>
    </source>
</evidence>
<dbReference type="Pfam" id="PF02776">
    <property type="entry name" value="TPP_enzyme_N"/>
    <property type="match status" value="1"/>
</dbReference>
<dbReference type="Pfam" id="PF00205">
    <property type="entry name" value="TPP_enzyme_M"/>
    <property type="match status" value="1"/>
</dbReference>
<dbReference type="CDD" id="cd00568">
    <property type="entry name" value="TPP_enzymes"/>
    <property type="match status" value="1"/>
</dbReference>
<name>A0ABP5N047_9MICO</name>
<dbReference type="PANTHER" id="PTHR18968">
    <property type="entry name" value="THIAMINE PYROPHOSPHATE ENZYMES"/>
    <property type="match status" value="1"/>
</dbReference>
<evidence type="ECO:0000256" key="1">
    <source>
        <dbReference type="ARBA" id="ARBA00007812"/>
    </source>
</evidence>
<sequence length="554" mass="58288">MRMSDLVANTIVTQLERRGVPRVYQVPGESFLGLLDALRDSPIDLITARHEGGAGFMAVAEARLTGRAGVVAVTRGPGAANASIAIHTAYQDCTPLVVFVGLISTHVRDLESFQEFDLKAWFGSTAKAVFILDHPASAAERVARAFEIAESGRPGPVVVGLPEEVLVQRAPGVVPVPRTERPPLALTAASVSAAAGAIDAAERPVFVVGGDGWNAEAAALLRRVAEQAGIPVVSDFRAHDAFPHESPAWVGSLGFGRNAGAAEAYGSADLVCYLGTVRRDVLSDEYTLGGDESCTIVVSPDADLLGHEGQVSLQYVADPQDWLRALTSVRAATPARIDRLQRERAAYLEWSTPAAERTGEDEWRGSVFGEMQRQLPEDAIITVGAGNYVIGALRYLHHQHPRTFIGPRNGAMGMGVPAAVAASHVHPGRTVVALAGDGCFGMNGQELATLQATGGRAIIIVFDNAGFGTIHSHQERHFPGRPAGTSLTNPDYALLARAHGIEASAISDLADFGPALRRALAADGSTLLWVQLPPVPTGAALPTGGREQPSGVRG</sequence>
<evidence type="ECO:0000256" key="2">
    <source>
        <dbReference type="ARBA" id="ARBA00023052"/>
    </source>
</evidence>